<proteinExistence type="predicted"/>
<dbReference type="PANTHER" id="PTHR38480">
    <property type="entry name" value="SLR0254 PROTEIN"/>
    <property type="match status" value="1"/>
</dbReference>
<name>A0ABU1MJM3_9SPHN</name>
<reference evidence="8 9" key="1">
    <citation type="submission" date="2023-07" db="EMBL/GenBank/DDBJ databases">
        <title>Sorghum-associated microbial communities from plants grown in Nebraska, USA.</title>
        <authorList>
            <person name="Schachtman D."/>
        </authorList>
    </citation>
    <scope>NUCLEOTIDE SEQUENCE [LARGE SCALE GENOMIC DNA]</scope>
    <source>
        <strain evidence="8 9">DS1027</strain>
    </source>
</reference>
<dbReference type="PANTHER" id="PTHR38480:SF1">
    <property type="entry name" value="SLR0254 PROTEIN"/>
    <property type="match status" value="1"/>
</dbReference>
<accession>A0ABU1MJM3</accession>
<gene>
    <name evidence="8" type="ORF">J2792_001399</name>
</gene>
<evidence type="ECO:0000256" key="3">
    <source>
        <dbReference type="ARBA" id="ARBA00022989"/>
    </source>
</evidence>
<organism evidence="8 9">
    <name type="scientific">Novosphingobium capsulatum</name>
    <dbReference type="NCBI Taxonomy" id="13688"/>
    <lineage>
        <taxon>Bacteria</taxon>
        <taxon>Pseudomonadati</taxon>
        <taxon>Pseudomonadota</taxon>
        <taxon>Alphaproteobacteria</taxon>
        <taxon>Sphingomonadales</taxon>
        <taxon>Sphingomonadaceae</taxon>
        <taxon>Novosphingobium</taxon>
    </lineage>
</organism>
<dbReference type="Pfam" id="PF06271">
    <property type="entry name" value="RDD"/>
    <property type="match status" value="1"/>
</dbReference>
<evidence type="ECO:0000256" key="6">
    <source>
        <dbReference type="SAM" id="Phobius"/>
    </source>
</evidence>
<keyword evidence="3 6" id="KW-1133">Transmembrane helix</keyword>
<evidence type="ECO:0000256" key="5">
    <source>
        <dbReference type="SAM" id="MobiDB-lite"/>
    </source>
</evidence>
<evidence type="ECO:0000313" key="9">
    <source>
        <dbReference type="Proteomes" id="UP001184150"/>
    </source>
</evidence>
<keyword evidence="9" id="KW-1185">Reference proteome</keyword>
<keyword evidence="2 6" id="KW-0812">Transmembrane</keyword>
<feature type="domain" description="RDD" evidence="7">
    <location>
        <begin position="40"/>
        <end position="196"/>
    </location>
</feature>
<dbReference type="RefSeq" id="WP_022674514.1">
    <property type="nucleotide sequence ID" value="NZ_JAVDRD010000003.1"/>
</dbReference>
<dbReference type="Proteomes" id="UP001184150">
    <property type="component" value="Unassembled WGS sequence"/>
</dbReference>
<dbReference type="InterPro" id="IPR010432">
    <property type="entry name" value="RDD"/>
</dbReference>
<feature type="transmembrane region" description="Helical" evidence="6">
    <location>
        <begin position="43"/>
        <end position="65"/>
    </location>
</feature>
<protein>
    <submittedName>
        <fullName evidence="8">RDD family membrane protein YckC</fullName>
    </submittedName>
</protein>
<evidence type="ECO:0000259" key="7">
    <source>
        <dbReference type="Pfam" id="PF06271"/>
    </source>
</evidence>
<feature type="transmembrane region" description="Helical" evidence="6">
    <location>
        <begin position="166"/>
        <end position="184"/>
    </location>
</feature>
<evidence type="ECO:0000256" key="2">
    <source>
        <dbReference type="ARBA" id="ARBA00022692"/>
    </source>
</evidence>
<evidence type="ECO:0000256" key="1">
    <source>
        <dbReference type="ARBA" id="ARBA00004141"/>
    </source>
</evidence>
<comment type="subcellular location">
    <subcellularLocation>
        <location evidence="1">Membrane</location>
        <topology evidence="1">Multi-pass membrane protein</topology>
    </subcellularLocation>
</comment>
<keyword evidence="4 6" id="KW-0472">Membrane</keyword>
<sequence length="309" mass="34167">MARRPRSSAQVPRRPAPDRRQRQVVTPEGVPLPFTIGARGARALALLLDQILIVATMAGLSYLLFSLARAINLKANASGDFVGQAVVVVWVVVMFLFRHIWFLYFELGPRGATPGKRALGLRVAARDGGRLTTEAVVARNFLRDIELTLPVIFVSTALIQGEDATVAGWAGAAWFLIFAFFPFFNRDALRAGDVVAGTWVVEAGRDRLKAALSTGAGAQGRSTLTENRYEFGEAELAIYGEYELQVLERVLRENREEAMVDVAQAICAKIGWNSGRGDERAFLEAYYTQLRARLERGMRFGQRKADKFS</sequence>
<dbReference type="EMBL" id="JAVDRD010000003">
    <property type="protein sequence ID" value="MDR6510533.1"/>
    <property type="molecule type" value="Genomic_DNA"/>
</dbReference>
<evidence type="ECO:0000256" key="4">
    <source>
        <dbReference type="ARBA" id="ARBA00023136"/>
    </source>
</evidence>
<evidence type="ECO:0000313" key="8">
    <source>
        <dbReference type="EMBL" id="MDR6510533.1"/>
    </source>
</evidence>
<feature type="region of interest" description="Disordered" evidence="5">
    <location>
        <begin position="1"/>
        <end position="22"/>
    </location>
</feature>
<feature type="transmembrane region" description="Helical" evidence="6">
    <location>
        <begin position="85"/>
        <end position="107"/>
    </location>
</feature>
<comment type="caution">
    <text evidence="8">The sequence shown here is derived from an EMBL/GenBank/DDBJ whole genome shotgun (WGS) entry which is preliminary data.</text>
</comment>